<dbReference type="AlphaFoldDB" id="A0AB39KNU0"/>
<comment type="similarity">
    <text evidence="1">Belongs to the YciI family.</text>
</comment>
<gene>
    <name evidence="3" type="ORF">ABOZ73_11745</name>
</gene>
<evidence type="ECO:0000256" key="1">
    <source>
        <dbReference type="ARBA" id="ARBA00007689"/>
    </source>
</evidence>
<organism evidence="3">
    <name type="scientific">Caulobacter sp. 73W</name>
    <dbReference type="NCBI Taxonomy" id="3161137"/>
    <lineage>
        <taxon>Bacteria</taxon>
        <taxon>Pseudomonadati</taxon>
        <taxon>Pseudomonadota</taxon>
        <taxon>Alphaproteobacteria</taxon>
        <taxon>Caulobacterales</taxon>
        <taxon>Caulobacteraceae</taxon>
        <taxon>Caulobacter</taxon>
    </lineage>
</organism>
<dbReference type="Gene3D" id="3.30.70.1060">
    <property type="entry name" value="Dimeric alpha+beta barrel"/>
    <property type="match status" value="1"/>
</dbReference>
<protein>
    <submittedName>
        <fullName evidence="3">YciI family protein</fullName>
    </submittedName>
</protein>
<name>A0AB39KNU0_9CAUL</name>
<sequence length="96" mass="10397">MAYFMLRATDKPGTGDLRQSTRPVHLEYLESLPQVFRIAGALLSEDGQTVVGSLMMIEAEDLAAARAYVDGDPFAKAGLFATTEILPWRVAIGKPA</sequence>
<dbReference type="EMBL" id="CP158375">
    <property type="protein sequence ID" value="XDO95485.1"/>
    <property type="molecule type" value="Genomic_DNA"/>
</dbReference>
<dbReference type="PANTHER" id="PTHR33606">
    <property type="entry name" value="PROTEIN YCII"/>
    <property type="match status" value="1"/>
</dbReference>
<reference evidence="3" key="1">
    <citation type="submission" date="2024-06" db="EMBL/GenBank/DDBJ databases">
        <title>Caulobacter inopinatus, sp. nov.</title>
        <authorList>
            <person name="Donachie S.P."/>
        </authorList>
    </citation>
    <scope>NUCLEOTIDE SEQUENCE</scope>
    <source>
        <strain evidence="3">73W</strain>
    </source>
</reference>
<dbReference type="InterPro" id="IPR011008">
    <property type="entry name" value="Dimeric_a/b-barrel"/>
</dbReference>
<dbReference type="SUPFAM" id="SSF54909">
    <property type="entry name" value="Dimeric alpha+beta barrel"/>
    <property type="match status" value="1"/>
</dbReference>
<dbReference type="InterPro" id="IPR051807">
    <property type="entry name" value="Sec-metab_biosynth-assoc"/>
</dbReference>
<proteinExistence type="inferred from homology"/>
<evidence type="ECO:0000259" key="2">
    <source>
        <dbReference type="Pfam" id="PF03795"/>
    </source>
</evidence>
<dbReference type="RefSeq" id="WP_369058334.1">
    <property type="nucleotide sequence ID" value="NZ_CP158375.1"/>
</dbReference>
<dbReference type="InterPro" id="IPR005545">
    <property type="entry name" value="YCII"/>
</dbReference>
<accession>A0AB39KNU0</accession>
<dbReference type="Pfam" id="PF03795">
    <property type="entry name" value="YCII"/>
    <property type="match status" value="1"/>
</dbReference>
<evidence type="ECO:0000313" key="3">
    <source>
        <dbReference type="EMBL" id="XDO95485.1"/>
    </source>
</evidence>
<dbReference type="PANTHER" id="PTHR33606:SF3">
    <property type="entry name" value="PROTEIN YCII"/>
    <property type="match status" value="1"/>
</dbReference>
<feature type="domain" description="YCII-related" evidence="2">
    <location>
        <begin position="3"/>
        <end position="89"/>
    </location>
</feature>